<dbReference type="Proteomes" id="UP000655420">
    <property type="component" value="Unassembled WGS sequence"/>
</dbReference>
<comment type="caution">
    <text evidence="4">The sequence shown here is derived from an EMBL/GenBank/DDBJ whole genome shotgun (WGS) entry which is preliminary data.</text>
</comment>
<evidence type="ECO:0000313" key="5">
    <source>
        <dbReference type="Proteomes" id="UP000655420"/>
    </source>
</evidence>
<accession>A0A8J7S9Y3</accession>
<dbReference type="SUPFAM" id="SSF52833">
    <property type="entry name" value="Thioredoxin-like"/>
    <property type="match status" value="1"/>
</dbReference>
<dbReference type="PANTHER" id="PTHR35272:SF3">
    <property type="entry name" value="THIOL:DISULFIDE INTERCHANGE PROTEIN DSBC"/>
    <property type="match status" value="1"/>
</dbReference>
<dbReference type="Gene3D" id="3.40.30.10">
    <property type="entry name" value="Glutaredoxin"/>
    <property type="match status" value="1"/>
</dbReference>
<feature type="domain" description="Thioredoxin" evidence="3">
    <location>
        <begin position="60"/>
        <end position="253"/>
    </location>
</feature>
<dbReference type="EMBL" id="JAEHHL010000001">
    <property type="protein sequence ID" value="MBK0397982.1"/>
    <property type="molecule type" value="Genomic_DNA"/>
</dbReference>
<dbReference type="CDD" id="cd03023">
    <property type="entry name" value="DsbA_Com1_like"/>
    <property type="match status" value="1"/>
</dbReference>
<reference evidence="4" key="1">
    <citation type="submission" date="2020-12" db="EMBL/GenBank/DDBJ databases">
        <title>Bacterial taxonomy.</title>
        <authorList>
            <person name="Pan X."/>
        </authorList>
    </citation>
    <scope>NUCLEOTIDE SEQUENCE</scope>
    <source>
        <strain evidence="4">M0105</strain>
    </source>
</reference>
<dbReference type="InterPro" id="IPR041205">
    <property type="entry name" value="ScsC_N"/>
</dbReference>
<gene>
    <name evidence="4" type="ORF">H0I76_02165</name>
</gene>
<keyword evidence="2" id="KW-0732">Signal</keyword>
<dbReference type="InterPro" id="IPR013766">
    <property type="entry name" value="Thioredoxin_domain"/>
</dbReference>
<feature type="signal peptide" evidence="2">
    <location>
        <begin position="1"/>
        <end position="23"/>
    </location>
</feature>
<dbReference type="InterPro" id="IPR036249">
    <property type="entry name" value="Thioredoxin-like_sf"/>
</dbReference>
<feature type="chain" id="PRO_5035291948" evidence="2">
    <location>
        <begin position="24"/>
        <end position="257"/>
    </location>
</feature>
<sequence>MKRLTASLAVAAAITLPALPASAQEAGLDFRGMNVEERAAFGEAVRAYLLENPEVIYDAIRILEQRRNAAAASADRDLVIAHSGALFDDGHSWVGGNPDGDVTIVEFSDYRCGYCKRAHPHVQAVLEADPNVRLIVKEFPILGPDSVAAARMAMAALELDPEKYEDLNHELMEFQGNLTEAAAYRIAADAGYDLTELKERAASEAVTEKIGANHELADALGIQGTPSFIIGGEIVRGYVEADAMLAAVDRARASAAN</sequence>
<dbReference type="InterPro" id="IPR051470">
    <property type="entry name" value="Thiol:disulfide_interchange"/>
</dbReference>
<dbReference type="RefSeq" id="WP_200606382.1">
    <property type="nucleotide sequence ID" value="NZ_JAEHHL010000001.1"/>
</dbReference>
<dbReference type="Pfam" id="PF13462">
    <property type="entry name" value="Thioredoxin_4"/>
    <property type="match status" value="1"/>
</dbReference>
<protein>
    <submittedName>
        <fullName evidence="4">Thioredoxin domain-containing protein</fullName>
    </submittedName>
</protein>
<dbReference type="Pfam" id="PF18312">
    <property type="entry name" value="ScsC_N"/>
    <property type="match status" value="1"/>
</dbReference>
<proteinExistence type="predicted"/>
<evidence type="ECO:0000256" key="1">
    <source>
        <dbReference type="ARBA" id="ARBA00003565"/>
    </source>
</evidence>
<evidence type="ECO:0000256" key="2">
    <source>
        <dbReference type="SAM" id="SignalP"/>
    </source>
</evidence>
<name>A0A8J7S9Y3_9RHOB</name>
<evidence type="ECO:0000313" key="4">
    <source>
        <dbReference type="EMBL" id="MBK0397982.1"/>
    </source>
</evidence>
<organism evidence="4 5">
    <name type="scientific">Thermohalobaculum xanthum</name>
    <dbReference type="NCBI Taxonomy" id="2753746"/>
    <lineage>
        <taxon>Bacteria</taxon>
        <taxon>Pseudomonadati</taxon>
        <taxon>Pseudomonadota</taxon>
        <taxon>Alphaproteobacteria</taxon>
        <taxon>Rhodobacterales</taxon>
        <taxon>Paracoccaceae</taxon>
        <taxon>Thermohalobaculum</taxon>
    </lineage>
</organism>
<evidence type="ECO:0000259" key="3">
    <source>
        <dbReference type="PROSITE" id="PS51352"/>
    </source>
</evidence>
<dbReference type="PANTHER" id="PTHR35272">
    <property type="entry name" value="THIOL:DISULFIDE INTERCHANGE PROTEIN DSBC-RELATED"/>
    <property type="match status" value="1"/>
</dbReference>
<dbReference type="AlphaFoldDB" id="A0A8J7S9Y3"/>
<keyword evidence="5" id="KW-1185">Reference proteome</keyword>
<dbReference type="PROSITE" id="PS51352">
    <property type="entry name" value="THIOREDOXIN_2"/>
    <property type="match status" value="1"/>
</dbReference>
<comment type="function">
    <text evidence="1">May be required for disulfide bond formation in some proteins.</text>
</comment>
<dbReference type="InterPro" id="IPR012336">
    <property type="entry name" value="Thioredoxin-like_fold"/>
</dbReference>